<evidence type="ECO:0000313" key="2">
    <source>
        <dbReference type="WBParaSite" id="PS1159_v2.g7893.t1"/>
    </source>
</evidence>
<name>A0AC35GS08_9BILA</name>
<dbReference type="WBParaSite" id="PS1159_v2.g7893.t1">
    <property type="protein sequence ID" value="PS1159_v2.g7893.t1"/>
    <property type="gene ID" value="PS1159_v2.g7893"/>
</dbReference>
<dbReference type="Proteomes" id="UP000887580">
    <property type="component" value="Unplaced"/>
</dbReference>
<proteinExistence type="predicted"/>
<protein>
    <submittedName>
        <fullName evidence="2">3-beta hydroxysteroid dehydrogenase/isomerase domain-containing protein</fullName>
    </submittedName>
</protein>
<reference evidence="2" key="1">
    <citation type="submission" date="2022-11" db="UniProtKB">
        <authorList>
            <consortium name="WormBaseParasite"/>
        </authorList>
    </citation>
    <scope>IDENTIFICATION</scope>
</reference>
<evidence type="ECO:0000313" key="1">
    <source>
        <dbReference type="Proteomes" id="UP000887580"/>
    </source>
</evidence>
<sequence length="360" mass="39973">MVVKETDLSKIRVLVTGSSGFLAIHCVQQLLEAGYSVRGSVRSLSNAKKVQPLYDLPLAKERLELVEADLENDETWISAVKECDYVLHTASPFPLIADDSIIPIAVNGSLAVLKACAKEASVKKVVLTSSVAAICEGHETENHIFTEKDWTITDPKKVEAYPRSKTAAEHAAWDFMTNLSETDNKFALTCINPSLIIGPVLLNTEGSSIAIIKRFMNNEMPALPALNIPLVDVRDVAKAHILAMTNSGSDGERIIVTSQPSLWFRDIAKILSKEFKPQGYSIPRFQAPKFFLCLYSHFDPEAKLILNKLDKEMKFDNSKANGILNLQFRNPQTSLIEMAHSMIERGMIPKKSGYTKKVHF</sequence>
<accession>A0AC35GS08</accession>
<organism evidence="1 2">
    <name type="scientific">Panagrolaimus sp. PS1159</name>
    <dbReference type="NCBI Taxonomy" id="55785"/>
    <lineage>
        <taxon>Eukaryota</taxon>
        <taxon>Metazoa</taxon>
        <taxon>Ecdysozoa</taxon>
        <taxon>Nematoda</taxon>
        <taxon>Chromadorea</taxon>
        <taxon>Rhabditida</taxon>
        <taxon>Tylenchina</taxon>
        <taxon>Panagrolaimomorpha</taxon>
        <taxon>Panagrolaimoidea</taxon>
        <taxon>Panagrolaimidae</taxon>
        <taxon>Panagrolaimus</taxon>
    </lineage>
</organism>